<accession>G5RWK5</accession>
<dbReference type="EMBL" id="AFCW01001114">
    <property type="protein sequence ID" value="EHD02844.1"/>
    <property type="molecule type" value="Genomic_DNA"/>
</dbReference>
<proteinExistence type="predicted"/>
<gene>
    <name evidence="1" type="ORF">LTSEURB_2907</name>
</gene>
<protein>
    <submittedName>
        <fullName evidence="1">Uncharacterized protein</fullName>
    </submittedName>
</protein>
<sequence length="37" mass="4488">MSGEWPARKDFASKITRYLSGFPYFNKKRHIYVNHNK</sequence>
<evidence type="ECO:0000313" key="1">
    <source>
        <dbReference type="EMBL" id="EHD02844.1"/>
    </source>
</evidence>
<comment type="caution">
    <text evidence="1">The sequence shown here is derived from an EMBL/GenBank/DDBJ whole genome shotgun (WGS) entry which is preliminary data.</text>
</comment>
<organism evidence="1 2">
    <name type="scientific">Salmonella enterica subsp. enterica serovar Urbana str. R8-2977</name>
    <dbReference type="NCBI Taxonomy" id="913084"/>
    <lineage>
        <taxon>Bacteria</taxon>
        <taxon>Pseudomonadati</taxon>
        <taxon>Pseudomonadota</taxon>
        <taxon>Gammaproteobacteria</taxon>
        <taxon>Enterobacterales</taxon>
        <taxon>Enterobacteriaceae</taxon>
        <taxon>Salmonella</taxon>
    </lineage>
</organism>
<evidence type="ECO:0000313" key="2">
    <source>
        <dbReference type="Proteomes" id="UP000004776"/>
    </source>
</evidence>
<dbReference type="AlphaFoldDB" id="G5RWK5"/>
<dbReference type="PATRIC" id="fig|913084.3.peg.2148"/>
<dbReference type="Proteomes" id="UP000004776">
    <property type="component" value="Unassembled WGS sequence"/>
</dbReference>
<reference evidence="1 2" key="1">
    <citation type="journal article" date="2011" name="BMC Genomics">
        <title>Genome sequencing reveals diversification of virulence factor content and possible host adaptation in distinct subpopulations of Salmonella enterica.</title>
        <authorList>
            <person name="den Bakker H.C."/>
            <person name="Moreno Switt A.I."/>
            <person name="Govoni G."/>
            <person name="Cummings C.A."/>
            <person name="Ranieri M.L."/>
            <person name="Degoricija L."/>
            <person name="Hoelzer K."/>
            <person name="Rodriguez-Rivera L.D."/>
            <person name="Brown S."/>
            <person name="Bolchacova E."/>
            <person name="Furtado M.R."/>
            <person name="Wiedmann M."/>
        </authorList>
    </citation>
    <scope>NUCLEOTIDE SEQUENCE [LARGE SCALE GENOMIC DNA]</scope>
    <source>
        <strain evidence="1 2">R8-2977</strain>
    </source>
</reference>
<name>G5RWK5_SALET</name>